<protein>
    <submittedName>
        <fullName evidence="4">G patch domain-containing protein 2</fullName>
    </submittedName>
</protein>
<name>A0A061RD91_9CHLO</name>
<dbReference type="EMBL" id="GBEZ01017615">
    <property type="protein sequence ID" value="JAC68734.1"/>
    <property type="molecule type" value="Transcribed_RNA"/>
</dbReference>
<dbReference type="GO" id="GO:0003676">
    <property type="term" value="F:nucleic acid binding"/>
    <property type="evidence" value="ECO:0007669"/>
    <property type="project" value="UniProtKB-UniRule"/>
</dbReference>
<dbReference type="PANTHER" id="PTHR47423:SF2">
    <property type="entry name" value="PROTEIN SQS1"/>
    <property type="match status" value="1"/>
</dbReference>
<dbReference type="PROSITE" id="PS51061">
    <property type="entry name" value="R3H"/>
    <property type="match status" value="1"/>
</dbReference>
<gene>
    <name evidence="4" type="primary">GPATCH2</name>
    <name evidence="4" type="ORF">TSPGSL018_8038</name>
</gene>
<feature type="compositionally biased region" description="Basic residues" evidence="1">
    <location>
        <begin position="1"/>
        <end position="19"/>
    </location>
</feature>
<dbReference type="PROSITE" id="PS50174">
    <property type="entry name" value="G_PATCH"/>
    <property type="match status" value="1"/>
</dbReference>
<reference evidence="4" key="1">
    <citation type="submission" date="2014-05" db="EMBL/GenBank/DDBJ databases">
        <title>The transcriptome of the halophilic microalga Tetraselmis sp. GSL018 isolated from the Great Salt Lake, Utah.</title>
        <authorList>
            <person name="Jinkerson R.E."/>
            <person name="D'Adamo S."/>
            <person name="Posewitz M.C."/>
        </authorList>
    </citation>
    <scope>NUCLEOTIDE SEQUENCE</scope>
    <source>
        <strain evidence="4">GSL018</strain>
    </source>
</reference>
<accession>A0A061RD91</accession>
<feature type="region of interest" description="Disordered" evidence="1">
    <location>
        <begin position="53"/>
        <end position="75"/>
    </location>
</feature>
<dbReference type="Gene3D" id="3.30.1370.50">
    <property type="entry name" value="R3H-like domain"/>
    <property type="match status" value="1"/>
</dbReference>
<feature type="region of interest" description="Disordered" evidence="1">
    <location>
        <begin position="138"/>
        <end position="171"/>
    </location>
</feature>
<dbReference type="SMART" id="SM00443">
    <property type="entry name" value="G_patch"/>
    <property type="match status" value="1"/>
</dbReference>
<evidence type="ECO:0000313" key="4">
    <source>
        <dbReference type="EMBL" id="JAC68734.1"/>
    </source>
</evidence>
<evidence type="ECO:0000259" key="3">
    <source>
        <dbReference type="PROSITE" id="PS51061"/>
    </source>
</evidence>
<dbReference type="InterPro" id="IPR000467">
    <property type="entry name" value="G_patch_dom"/>
</dbReference>
<dbReference type="PANTHER" id="PTHR47423">
    <property type="entry name" value="G-PATCH DOMAIN CONTAINING PROTEIN"/>
    <property type="match status" value="1"/>
</dbReference>
<feature type="domain" description="R3H" evidence="3">
    <location>
        <begin position="232"/>
        <end position="294"/>
    </location>
</feature>
<feature type="compositionally biased region" description="Basic and acidic residues" evidence="1">
    <location>
        <begin position="567"/>
        <end position="577"/>
    </location>
</feature>
<feature type="region of interest" description="Disordered" evidence="1">
    <location>
        <begin position="1"/>
        <end position="35"/>
    </location>
</feature>
<feature type="region of interest" description="Disordered" evidence="1">
    <location>
        <begin position="434"/>
        <end position="518"/>
    </location>
</feature>
<dbReference type="InterPro" id="IPR036867">
    <property type="entry name" value="R3H_dom_sf"/>
</dbReference>
<dbReference type="AlphaFoldDB" id="A0A061RD91"/>
<sequence>MDFSRKHRKRRAGRAKQRFRGTSGKALKFVNDDGDNSVPASLHIGGMRIRPDWKAKGKLPQDIPSSSDPSDYEAIPERLNEALDSDDVGSLEDVLQEYAENVIQGENEEFDSEVQDTEGEDSRCIGCVVGMFASLGTEAEGTVRDPDEGLPPEEYGAQSSADEESDEDDGRRQNLRDLYPVQARVQQQSEDEVMAEALGFDSRRRRLLPGEKKKIRKEKIMAKRAARAASNGFNLGKVKAELQSMVTSRGDIHAFPPMGKMEMQLTQRLAALYGLKSSIQGSGKKRFVLVRASQSMCLPRGLKLAEVQELLQQHSKLERLGETFKNPQLRNDPRSVQPPGGSGTQRRQGKRPLRSSSYRQPVDFVRSHVQTSDHPMEISLPEASAGLDERPSTSMRLEREAADDRTDDDSRSYELSPSFATGLGYLASADETCLRDTAADAPPAAADKKQDAPPAEGGRTAGLSSAGAWSQGVAATQSSQKKAKKKAEKERRRAARGAGQEPESPGPAPTAIQYGAFEKHTTGFGSRMLARMGFAGVGAGLGREGQGIAEPIQATRRPRQMGLGHGGQEERPQPSAS</sequence>
<organism evidence="4">
    <name type="scientific">Tetraselmis sp. GSL018</name>
    <dbReference type="NCBI Taxonomy" id="582737"/>
    <lineage>
        <taxon>Eukaryota</taxon>
        <taxon>Viridiplantae</taxon>
        <taxon>Chlorophyta</taxon>
        <taxon>core chlorophytes</taxon>
        <taxon>Chlorodendrophyceae</taxon>
        <taxon>Chlorodendrales</taxon>
        <taxon>Chlorodendraceae</taxon>
        <taxon>Tetraselmis</taxon>
    </lineage>
</organism>
<evidence type="ECO:0000256" key="1">
    <source>
        <dbReference type="SAM" id="MobiDB-lite"/>
    </source>
</evidence>
<evidence type="ECO:0000259" key="2">
    <source>
        <dbReference type="PROSITE" id="PS50174"/>
    </source>
</evidence>
<proteinExistence type="predicted"/>
<feature type="region of interest" description="Disordered" evidence="1">
    <location>
        <begin position="321"/>
        <end position="415"/>
    </location>
</feature>
<feature type="domain" description="G-patch" evidence="2">
    <location>
        <begin position="521"/>
        <end position="568"/>
    </location>
</feature>
<dbReference type="InterPro" id="IPR001374">
    <property type="entry name" value="R3H_dom"/>
</dbReference>
<feature type="compositionally biased region" description="Basic and acidic residues" evidence="1">
    <location>
        <begin position="387"/>
        <end position="412"/>
    </location>
</feature>
<feature type="region of interest" description="Disordered" evidence="1">
    <location>
        <begin position="549"/>
        <end position="577"/>
    </location>
</feature>
<dbReference type="Pfam" id="PF01585">
    <property type="entry name" value="G-patch"/>
    <property type="match status" value="1"/>
</dbReference>